<dbReference type="InterPro" id="IPR011701">
    <property type="entry name" value="MFS"/>
</dbReference>
<accession>A0ABV5ZXX4</accession>
<evidence type="ECO:0000259" key="6">
    <source>
        <dbReference type="PROSITE" id="PS50850"/>
    </source>
</evidence>
<dbReference type="PANTHER" id="PTHR23527:SF1">
    <property type="entry name" value="BLL3282 PROTEIN"/>
    <property type="match status" value="1"/>
</dbReference>
<keyword evidence="4 5" id="KW-0472">Membrane</keyword>
<comment type="subcellular location">
    <subcellularLocation>
        <location evidence="1">Cell membrane</location>
        <topology evidence="1">Multi-pass membrane protein</topology>
    </subcellularLocation>
</comment>
<evidence type="ECO:0000256" key="3">
    <source>
        <dbReference type="ARBA" id="ARBA00022989"/>
    </source>
</evidence>
<comment type="caution">
    <text evidence="7">The sequence shown here is derived from an EMBL/GenBank/DDBJ whole genome shotgun (WGS) entry which is preliminary data.</text>
</comment>
<dbReference type="EMBL" id="JBHLZU010000011">
    <property type="protein sequence ID" value="MFB9905053.1"/>
    <property type="molecule type" value="Genomic_DNA"/>
</dbReference>
<evidence type="ECO:0000313" key="8">
    <source>
        <dbReference type="Proteomes" id="UP001589693"/>
    </source>
</evidence>
<feature type="transmembrane region" description="Helical" evidence="5">
    <location>
        <begin position="241"/>
        <end position="263"/>
    </location>
</feature>
<evidence type="ECO:0000256" key="2">
    <source>
        <dbReference type="ARBA" id="ARBA00022692"/>
    </source>
</evidence>
<dbReference type="Pfam" id="PF07690">
    <property type="entry name" value="MFS_1"/>
    <property type="match status" value="1"/>
</dbReference>
<feature type="transmembrane region" description="Helical" evidence="5">
    <location>
        <begin position="81"/>
        <end position="107"/>
    </location>
</feature>
<keyword evidence="8" id="KW-1185">Reference proteome</keyword>
<feature type="transmembrane region" description="Helical" evidence="5">
    <location>
        <begin position="166"/>
        <end position="186"/>
    </location>
</feature>
<feature type="transmembrane region" description="Helical" evidence="5">
    <location>
        <begin position="301"/>
        <end position="324"/>
    </location>
</feature>
<feature type="domain" description="Major facilitator superfamily (MFS) profile" evidence="6">
    <location>
        <begin position="9"/>
        <end position="388"/>
    </location>
</feature>
<feature type="transmembrane region" description="Helical" evidence="5">
    <location>
        <begin position="275"/>
        <end position="295"/>
    </location>
</feature>
<feature type="transmembrane region" description="Helical" evidence="5">
    <location>
        <begin position="48"/>
        <end position="69"/>
    </location>
</feature>
<dbReference type="InterPro" id="IPR020846">
    <property type="entry name" value="MFS_dom"/>
</dbReference>
<protein>
    <submittedName>
        <fullName evidence="7">MFS transporter</fullName>
    </submittedName>
</protein>
<name>A0ABV5ZXX4_9PSEU</name>
<evidence type="ECO:0000313" key="7">
    <source>
        <dbReference type="EMBL" id="MFB9905053.1"/>
    </source>
</evidence>
<keyword evidence="3 5" id="KW-1133">Transmembrane helix</keyword>
<keyword evidence="2 5" id="KW-0812">Transmembrane</keyword>
<evidence type="ECO:0000256" key="5">
    <source>
        <dbReference type="SAM" id="Phobius"/>
    </source>
</evidence>
<proteinExistence type="predicted"/>
<dbReference type="InterPro" id="IPR036259">
    <property type="entry name" value="MFS_trans_sf"/>
</dbReference>
<evidence type="ECO:0000256" key="4">
    <source>
        <dbReference type="ARBA" id="ARBA00023136"/>
    </source>
</evidence>
<reference evidence="7 8" key="1">
    <citation type="submission" date="2024-09" db="EMBL/GenBank/DDBJ databases">
        <authorList>
            <person name="Sun Q."/>
            <person name="Mori K."/>
        </authorList>
    </citation>
    <scope>NUCLEOTIDE SEQUENCE [LARGE SCALE GENOMIC DNA]</scope>
    <source>
        <strain evidence="7 8">TBRC 7907</strain>
    </source>
</reference>
<feature type="transmembrane region" description="Helical" evidence="5">
    <location>
        <begin position="345"/>
        <end position="363"/>
    </location>
</feature>
<sequence length="388" mass="39008">MVTHPERYRWVVLAAGALAQGANASCFLGLPVLIPQLREHFGLSLPEAGLLVGAVNLGTMLTLVLWGASADRFGERPVMTIGLLGAAVCLVGAATTGDVVLVALALLGSGAFGASANAASGRAVMTWFPAGRRGVAMGVRQSATPVGAAFSALVLPPAADSGGVPSAFLVLAAVSAVAAVAVLVWVREPEGVVRVPKGSGTGGVLRSPALWRLSLASAFLVIPQFTATALMVELFHDHRGVSVAVASLLLAVSQVLGAGGRLFNGAWSDRVGSRLGPLRVVSLSIAVSLLAVAVLDLANSPVALLAVVMVPAAALALSWNGLAFTAAGEMAPEGRSGIALGFQNTANYLAAAIAPGMAGWLAAEVSWPVALAVGGGSAVITLLMLREL</sequence>
<gene>
    <name evidence="7" type="ORF">ACFFQA_14020</name>
</gene>
<dbReference type="SUPFAM" id="SSF103473">
    <property type="entry name" value="MFS general substrate transporter"/>
    <property type="match status" value="1"/>
</dbReference>
<dbReference type="PANTHER" id="PTHR23527">
    <property type="entry name" value="BLL3282 PROTEIN"/>
    <property type="match status" value="1"/>
</dbReference>
<organism evidence="7 8">
    <name type="scientific">Allokutzneria oryzae</name>
    <dbReference type="NCBI Taxonomy" id="1378989"/>
    <lineage>
        <taxon>Bacteria</taxon>
        <taxon>Bacillati</taxon>
        <taxon>Actinomycetota</taxon>
        <taxon>Actinomycetes</taxon>
        <taxon>Pseudonocardiales</taxon>
        <taxon>Pseudonocardiaceae</taxon>
        <taxon>Allokutzneria</taxon>
    </lineage>
</organism>
<dbReference type="PROSITE" id="PS50850">
    <property type="entry name" value="MFS"/>
    <property type="match status" value="1"/>
</dbReference>
<dbReference type="RefSeq" id="WP_377852340.1">
    <property type="nucleotide sequence ID" value="NZ_JBHLZU010000011.1"/>
</dbReference>
<feature type="transmembrane region" description="Helical" evidence="5">
    <location>
        <begin position="215"/>
        <end position="235"/>
    </location>
</feature>
<feature type="transmembrane region" description="Helical" evidence="5">
    <location>
        <begin position="369"/>
        <end position="385"/>
    </location>
</feature>
<dbReference type="Gene3D" id="1.20.1250.20">
    <property type="entry name" value="MFS general substrate transporter like domains"/>
    <property type="match status" value="2"/>
</dbReference>
<dbReference type="Proteomes" id="UP001589693">
    <property type="component" value="Unassembled WGS sequence"/>
</dbReference>
<evidence type="ECO:0000256" key="1">
    <source>
        <dbReference type="ARBA" id="ARBA00004651"/>
    </source>
</evidence>
<dbReference type="InterPro" id="IPR052952">
    <property type="entry name" value="MFS-Transporter"/>
</dbReference>